<evidence type="ECO:0000313" key="2">
    <source>
        <dbReference type="Proteomes" id="UP000001025"/>
    </source>
</evidence>
<proteinExistence type="predicted"/>
<evidence type="ECO:0000313" key="1">
    <source>
        <dbReference type="EMBL" id="CAD77999.1"/>
    </source>
</evidence>
<reference evidence="1 2" key="1">
    <citation type="journal article" date="2003" name="Proc. Natl. Acad. Sci. U.S.A.">
        <title>Complete genome sequence of the marine planctomycete Pirellula sp. strain 1.</title>
        <authorList>
            <person name="Gloeckner F.O."/>
            <person name="Kube M."/>
            <person name="Bauer M."/>
            <person name="Teeling H."/>
            <person name="Lombardot T."/>
            <person name="Ludwig W."/>
            <person name="Gade D."/>
            <person name="Beck A."/>
            <person name="Borzym K."/>
            <person name="Heitmann K."/>
            <person name="Rabus R."/>
            <person name="Schlesner H."/>
            <person name="Amann R."/>
            <person name="Reinhardt R."/>
        </authorList>
    </citation>
    <scope>NUCLEOTIDE SEQUENCE [LARGE SCALE GENOMIC DNA]</scope>
    <source>
        <strain evidence="2">DSM 10527 / NCIMB 13988 / SH1</strain>
    </source>
</reference>
<gene>
    <name evidence="1" type="ordered locus">RB13205</name>
</gene>
<name>Q7UHH3_RHOBA</name>
<dbReference type="KEGG" id="rba:RB13205"/>
<organism evidence="1 2">
    <name type="scientific">Rhodopirellula baltica (strain DSM 10527 / NCIMB 13988 / SH1)</name>
    <dbReference type="NCBI Taxonomy" id="243090"/>
    <lineage>
        <taxon>Bacteria</taxon>
        <taxon>Pseudomonadati</taxon>
        <taxon>Planctomycetota</taxon>
        <taxon>Planctomycetia</taxon>
        <taxon>Pirellulales</taxon>
        <taxon>Pirellulaceae</taxon>
        <taxon>Rhodopirellula</taxon>
    </lineage>
</organism>
<dbReference type="Proteomes" id="UP000001025">
    <property type="component" value="Chromosome"/>
</dbReference>
<sequence length="75" mass="8301">MTPEPSGETLVKIIAKRNLPFRSSPGDRRMATHSIQAIRMNNHLTASRPRQWKHAVQQLPAVSSSLSFPGTNASH</sequence>
<dbReference type="HOGENOM" id="CLU_2668630_0_0_0"/>
<dbReference type="EnsemblBacteria" id="CAD77999">
    <property type="protein sequence ID" value="CAD77999"/>
    <property type="gene ID" value="RB13205"/>
</dbReference>
<protein>
    <submittedName>
        <fullName evidence="1">Uncharacterized protein</fullName>
    </submittedName>
</protein>
<keyword evidence="2" id="KW-1185">Reference proteome</keyword>
<dbReference type="AlphaFoldDB" id="Q7UHH3"/>
<dbReference type="EMBL" id="BX294156">
    <property type="protein sequence ID" value="CAD77999.1"/>
    <property type="molecule type" value="Genomic_DNA"/>
</dbReference>
<dbReference type="InParanoid" id="Q7UHH3"/>
<accession>Q7UHH3</accession>
<dbReference type="STRING" id="243090.RB13205"/>